<reference evidence="2 3" key="1">
    <citation type="submission" date="2016-10" db="EMBL/GenBank/DDBJ databases">
        <authorList>
            <person name="Varghese N."/>
            <person name="Submissions S."/>
        </authorList>
    </citation>
    <scope>NUCLEOTIDE SEQUENCE [LARGE SCALE GENOMIC DNA]</scope>
    <source>
        <strain evidence="2 3">DSM 16643</strain>
    </source>
</reference>
<evidence type="ECO:0000259" key="1">
    <source>
        <dbReference type="Pfam" id="PF01345"/>
    </source>
</evidence>
<feature type="domain" description="DUF11" evidence="1">
    <location>
        <begin position="554"/>
        <end position="666"/>
    </location>
</feature>
<dbReference type="OrthoDB" id="76596at2157"/>
<dbReference type="Gene3D" id="2.60.40.1170">
    <property type="entry name" value="Mu homology domain, subdomain B"/>
    <property type="match status" value="1"/>
</dbReference>
<dbReference type="NCBIfam" id="TIGR01451">
    <property type="entry name" value="B_ant_repeat"/>
    <property type="match status" value="2"/>
</dbReference>
<protein>
    <submittedName>
        <fullName evidence="2">Conserved repeat domain-containing protein</fullName>
    </submittedName>
</protein>
<organism evidence="2 3">
    <name type="scientific">Methanobrevibacter millerae</name>
    <dbReference type="NCBI Taxonomy" id="230361"/>
    <lineage>
        <taxon>Archaea</taxon>
        <taxon>Methanobacteriati</taxon>
        <taxon>Methanobacteriota</taxon>
        <taxon>Methanomada group</taxon>
        <taxon>Methanobacteria</taxon>
        <taxon>Methanobacteriales</taxon>
        <taxon>Methanobacteriaceae</taxon>
        <taxon>Methanobrevibacter</taxon>
    </lineage>
</organism>
<dbReference type="PANTHER" id="PTHR34819">
    <property type="entry name" value="LARGE CYSTEINE-RICH PERIPLASMIC PROTEIN OMCB"/>
    <property type="match status" value="1"/>
</dbReference>
<feature type="non-terminal residue" evidence="2">
    <location>
        <position position="1"/>
    </location>
</feature>
<dbReference type="Pfam" id="PF01345">
    <property type="entry name" value="DUF11"/>
    <property type="match status" value="7"/>
</dbReference>
<feature type="domain" description="DUF11" evidence="1">
    <location>
        <begin position="71"/>
        <end position="182"/>
    </location>
</feature>
<keyword evidence="3" id="KW-1185">Reference proteome</keyword>
<feature type="domain" description="DUF11" evidence="1">
    <location>
        <begin position="671"/>
        <end position="783"/>
    </location>
</feature>
<proteinExistence type="predicted"/>
<dbReference type="Proteomes" id="UP000323439">
    <property type="component" value="Unassembled WGS sequence"/>
</dbReference>
<dbReference type="RefSeq" id="WP_188118180.1">
    <property type="nucleotide sequence ID" value="NZ_FMXB01000031.1"/>
</dbReference>
<sequence length="961" mass="106028">YDSFVDYNGLWIKNNDLSWTLNGPLYVGETLTFYAVFNTTATGKFTNVVTVNTNETENKTSNDTVEVVKPDFTVEKVALEDIVIIGNQVKFEIIVENTGEVALTNVVVSEDSFDGLIYDSFVDYSGLWIKNNDLSWTLNGPLYVGETLTFYVVFNTTATGKFTNIVTVNTNETGNKTANDTIEVVRPDFEVEKIAIDKNVIIGSQVIFEIVVHNMGQATLNDVVVREDSFEGLIYDSFVDYTGLWTKNNDLSWKLNAPLYVGEYAGFLVVFNTTSAGEFTNFVVADSREVPNKTSNDTVEVLTPEISIEKITLTPLVHVGNQTSFEIIVKNTGKVELTNVYIEETSYDGLTYDSFINNGLWTHSVVNGRNVWTLNGNLKVNEIVVLTVRFNTTAVGNFTNTATAGSSETERIIGENITTVYNSTVPGHEEEPTKNPDISIEKIVLNDVVILGSQARFEIIVRNTGNVALTNVVVKEASYDGLIYDSFVDYTGLWSKNDDMTWTLNAPLYTGEIATFYVMFNTTDVGEFTNVVSVSSNETEDKLANDTVTVVKPDFAVEKIAINKSVITGSQVIFEIVVHNFGQVTLNDIVVREDSFEGLTYDSFVDYTGLWSKNDDMTWKLNAPLRVGDYLGFFVVFNTTSAGEFTNVIVADSSEIPNKTANDTVEVLTPDILVNKITINRTVYVGEQVIFEIVVQNTGKVMLNNVVVSEDSFDGLTYNSFIDYTNLWTKNDDLSWTLNTPLYAGEYLSFYVVFDTDKAANVTNVISVSSDKTDIKKAENTTEVINKEDSGNKTSESDLDIVKVVYSVDGDRIVWAISVINNGPDKASNVRVYDVLPETLKFVSSAVSAGSYDANTGIWTIGDMENGDEAIMFIETIALGFGEFTNEANVTSDTPDPNPKNNNGNATVVIEKVPDKNETVPDEAPVEPQKEANVLPATGNPLIRVLLVLIALGGVALRRKK</sequence>
<dbReference type="InterPro" id="IPR001434">
    <property type="entry name" value="OmcB-like_DUF11"/>
</dbReference>
<feature type="domain" description="DUF11" evidence="1">
    <location>
        <begin position="798"/>
        <end position="908"/>
    </location>
</feature>
<feature type="domain" description="DUF11" evidence="1">
    <location>
        <begin position="188"/>
        <end position="300"/>
    </location>
</feature>
<evidence type="ECO:0000313" key="2">
    <source>
        <dbReference type="EMBL" id="SDA71728.1"/>
    </source>
</evidence>
<evidence type="ECO:0000313" key="3">
    <source>
        <dbReference type="Proteomes" id="UP000323439"/>
    </source>
</evidence>
<dbReference type="PANTHER" id="PTHR34819:SF3">
    <property type="entry name" value="CELL SURFACE PROTEIN"/>
    <property type="match status" value="1"/>
</dbReference>
<gene>
    <name evidence="2" type="ORF">SAMN02910315_02371</name>
</gene>
<name>A0A1G5XMQ2_9EURY</name>
<dbReference type="InterPro" id="IPR051172">
    <property type="entry name" value="Chlamydia_OmcB"/>
</dbReference>
<feature type="domain" description="DUF11" evidence="1">
    <location>
        <begin position="306"/>
        <end position="419"/>
    </location>
</feature>
<dbReference type="InterPro" id="IPR047589">
    <property type="entry name" value="DUF11_rpt"/>
</dbReference>
<dbReference type="EMBL" id="FMXB01000031">
    <property type="protein sequence ID" value="SDA71728.1"/>
    <property type="molecule type" value="Genomic_DNA"/>
</dbReference>
<accession>A0A1G5XMQ2</accession>
<dbReference type="AlphaFoldDB" id="A0A1G5XMQ2"/>
<feature type="domain" description="DUF11" evidence="1">
    <location>
        <begin position="437"/>
        <end position="550"/>
    </location>
</feature>